<gene>
    <name evidence="1" type="ORF">GCM10008933_00120</name>
</gene>
<keyword evidence="2" id="KW-1185">Reference proteome</keyword>
<comment type="caution">
    <text evidence="1">The sequence shown here is derived from an EMBL/GenBank/DDBJ whole genome shotgun (WGS) entry which is preliminary data.</text>
</comment>
<sequence>MRSLTEIYDEVIREAIDRAYEAGFQRGYALGRIEMYRDAQGLSDGDSVNNESEVIN</sequence>
<dbReference type="Proteomes" id="UP001500340">
    <property type="component" value="Unassembled WGS sequence"/>
</dbReference>
<dbReference type="EMBL" id="BAAACX010000001">
    <property type="protein sequence ID" value="GAA0373127.1"/>
    <property type="molecule type" value="Genomic_DNA"/>
</dbReference>
<protein>
    <recommendedName>
        <fullName evidence="3">Transposase</fullName>
    </recommendedName>
</protein>
<dbReference type="RefSeq" id="WP_343855726.1">
    <property type="nucleotide sequence ID" value="NZ_BAAACX010000001.1"/>
</dbReference>
<reference evidence="2" key="1">
    <citation type="journal article" date="2019" name="Int. J. Syst. Evol. Microbiol.">
        <title>The Global Catalogue of Microorganisms (GCM) 10K type strain sequencing project: providing services to taxonomists for standard genome sequencing and annotation.</title>
        <authorList>
            <consortium name="The Broad Institute Genomics Platform"/>
            <consortium name="The Broad Institute Genome Sequencing Center for Infectious Disease"/>
            <person name="Wu L."/>
            <person name="Ma J."/>
        </authorList>
    </citation>
    <scope>NUCLEOTIDE SEQUENCE [LARGE SCALE GENOMIC DNA]</scope>
    <source>
        <strain evidence="2">JCM 12774</strain>
    </source>
</reference>
<evidence type="ECO:0000313" key="2">
    <source>
        <dbReference type="Proteomes" id="UP001500340"/>
    </source>
</evidence>
<accession>A0ABP3HKP5</accession>
<name>A0ABP3HKP5_9BACL</name>
<proteinExistence type="predicted"/>
<organism evidence="1 2">
    <name type="scientific">Paenibacillus motobuensis</name>
    <dbReference type="NCBI Taxonomy" id="295324"/>
    <lineage>
        <taxon>Bacteria</taxon>
        <taxon>Bacillati</taxon>
        <taxon>Bacillota</taxon>
        <taxon>Bacilli</taxon>
        <taxon>Bacillales</taxon>
        <taxon>Paenibacillaceae</taxon>
        <taxon>Paenibacillus</taxon>
    </lineage>
</organism>
<evidence type="ECO:0000313" key="1">
    <source>
        <dbReference type="EMBL" id="GAA0373127.1"/>
    </source>
</evidence>
<evidence type="ECO:0008006" key="3">
    <source>
        <dbReference type="Google" id="ProtNLM"/>
    </source>
</evidence>